<dbReference type="PANTHER" id="PTHR10083">
    <property type="entry name" value="KUNITZ-TYPE PROTEASE INHIBITOR-RELATED"/>
    <property type="match status" value="1"/>
</dbReference>
<dbReference type="PROSITE" id="PS00280">
    <property type="entry name" value="BPTI_KUNITZ_1"/>
    <property type="match status" value="1"/>
</dbReference>
<dbReference type="AlphaFoldDB" id="A0AAQ4F808"/>
<organism evidence="6 7">
    <name type="scientific">Amblyomma americanum</name>
    <name type="common">Lone star tick</name>
    <dbReference type="NCBI Taxonomy" id="6943"/>
    <lineage>
        <taxon>Eukaryota</taxon>
        <taxon>Metazoa</taxon>
        <taxon>Ecdysozoa</taxon>
        <taxon>Arthropoda</taxon>
        <taxon>Chelicerata</taxon>
        <taxon>Arachnida</taxon>
        <taxon>Acari</taxon>
        <taxon>Parasitiformes</taxon>
        <taxon>Ixodida</taxon>
        <taxon>Ixodoidea</taxon>
        <taxon>Ixodidae</taxon>
        <taxon>Amblyomminae</taxon>
        <taxon>Amblyomma</taxon>
    </lineage>
</organism>
<evidence type="ECO:0000259" key="5">
    <source>
        <dbReference type="PROSITE" id="PS50279"/>
    </source>
</evidence>
<protein>
    <recommendedName>
        <fullName evidence="5">BPTI/Kunitz inhibitor domain-containing protein</fullName>
    </recommendedName>
</protein>
<dbReference type="FunFam" id="4.10.410.10:FF:000004">
    <property type="entry name" value="Tissue factor pathway inhibitor"/>
    <property type="match status" value="1"/>
</dbReference>
<dbReference type="SMART" id="SM00131">
    <property type="entry name" value="KU"/>
    <property type="match status" value="1"/>
</dbReference>
<sequence length="98" mass="10794">MKAYILLAVVSSAFAIFQPKQEATVLLSEPAKKKPDLCFLPPYPGPCVAFIPRFYYEAKTNQCKSFLYGGCHGNGNSFETMRECFAVCATLGPVPIIH</sequence>
<dbReference type="Pfam" id="PF00014">
    <property type="entry name" value="Kunitz_BPTI"/>
    <property type="match status" value="1"/>
</dbReference>
<keyword evidence="3" id="KW-1015">Disulfide bond</keyword>
<dbReference type="PROSITE" id="PS50279">
    <property type="entry name" value="BPTI_KUNITZ_2"/>
    <property type="match status" value="1"/>
</dbReference>
<accession>A0AAQ4F808</accession>
<reference evidence="6 7" key="1">
    <citation type="journal article" date="2023" name="Arcadia Sci">
        <title>De novo assembly of a long-read Amblyomma americanum tick genome.</title>
        <authorList>
            <person name="Chou S."/>
            <person name="Poskanzer K.E."/>
            <person name="Rollins M."/>
            <person name="Thuy-Boun P.S."/>
        </authorList>
    </citation>
    <scope>NUCLEOTIDE SEQUENCE [LARGE SCALE GENOMIC DNA]</scope>
    <source>
        <strain evidence="6">F_SG_1</strain>
        <tissue evidence="6">Salivary glands</tissue>
    </source>
</reference>
<dbReference type="InterPro" id="IPR002223">
    <property type="entry name" value="Kunitz_BPTI"/>
</dbReference>
<evidence type="ECO:0000256" key="1">
    <source>
        <dbReference type="ARBA" id="ARBA00022690"/>
    </source>
</evidence>
<dbReference type="Proteomes" id="UP001321473">
    <property type="component" value="Unassembled WGS sequence"/>
</dbReference>
<dbReference type="CDD" id="cd00109">
    <property type="entry name" value="Kunitz-type"/>
    <property type="match status" value="1"/>
</dbReference>
<evidence type="ECO:0000313" key="7">
    <source>
        <dbReference type="Proteomes" id="UP001321473"/>
    </source>
</evidence>
<comment type="caution">
    <text evidence="6">The sequence shown here is derived from an EMBL/GenBank/DDBJ whole genome shotgun (WGS) entry which is preliminary data.</text>
</comment>
<proteinExistence type="predicted"/>
<gene>
    <name evidence="6" type="ORF">V5799_015688</name>
</gene>
<evidence type="ECO:0000256" key="2">
    <source>
        <dbReference type="ARBA" id="ARBA00022900"/>
    </source>
</evidence>
<evidence type="ECO:0000256" key="3">
    <source>
        <dbReference type="ARBA" id="ARBA00023157"/>
    </source>
</evidence>
<keyword evidence="2" id="KW-0722">Serine protease inhibitor</keyword>
<dbReference type="InterPro" id="IPR050098">
    <property type="entry name" value="TFPI/VKTCI-like"/>
</dbReference>
<dbReference type="GO" id="GO:0004867">
    <property type="term" value="F:serine-type endopeptidase inhibitor activity"/>
    <property type="evidence" value="ECO:0007669"/>
    <property type="project" value="UniProtKB-KW"/>
</dbReference>
<feature type="chain" id="PRO_5042894254" description="BPTI/Kunitz inhibitor domain-containing protein" evidence="4">
    <location>
        <begin position="16"/>
        <end position="98"/>
    </location>
</feature>
<dbReference type="InterPro" id="IPR020901">
    <property type="entry name" value="Prtase_inh_Kunz-CS"/>
</dbReference>
<dbReference type="SUPFAM" id="SSF57362">
    <property type="entry name" value="BPTI-like"/>
    <property type="match status" value="1"/>
</dbReference>
<dbReference type="EMBL" id="JARKHS020006061">
    <property type="protein sequence ID" value="KAK8782971.1"/>
    <property type="molecule type" value="Genomic_DNA"/>
</dbReference>
<dbReference type="PRINTS" id="PR00759">
    <property type="entry name" value="BASICPTASE"/>
</dbReference>
<keyword evidence="1" id="KW-0646">Protease inhibitor</keyword>
<keyword evidence="4" id="KW-0732">Signal</keyword>
<feature type="signal peptide" evidence="4">
    <location>
        <begin position="1"/>
        <end position="15"/>
    </location>
</feature>
<keyword evidence="7" id="KW-1185">Reference proteome</keyword>
<name>A0AAQ4F808_AMBAM</name>
<feature type="domain" description="BPTI/Kunitz inhibitor" evidence="5">
    <location>
        <begin position="38"/>
        <end position="88"/>
    </location>
</feature>
<dbReference type="Gene3D" id="4.10.410.10">
    <property type="entry name" value="Pancreatic trypsin inhibitor Kunitz domain"/>
    <property type="match status" value="1"/>
</dbReference>
<evidence type="ECO:0000256" key="4">
    <source>
        <dbReference type="SAM" id="SignalP"/>
    </source>
</evidence>
<evidence type="ECO:0000313" key="6">
    <source>
        <dbReference type="EMBL" id="KAK8782971.1"/>
    </source>
</evidence>
<dbReference type="InterPro" id="IPR036880">
    <property type="entry name" value="Kunitz_BPTI_sf"/>
</dbReference>